<dbReference type="GO" id="GO:0016020">
    <property type="term" value="C:membrane"/>
    <property type="evidence" value="ECO:0007669"/>
    <property type="project" value="TreeGrafter"/>
</dbReference>
<dbReference type="InterPro" id="IPR012171">
    <property type="entry name" value="Fatty_acid_desaturase"/>
</dbReference>
<dbReference type="PANTHER" id="PTHR19353">
    <property type="entry name" value="FATTY ACID DESATURASE 2"/>
    <property type="match status" value="1"/>
</dbReference>
<feature type="region of interest" description="Disordered" evidence="1">
    <location>
        <begin position="1"/>
        <end position="21"/>
    </location>
</feature>
<dbReference type="Pfam" id="PF00487">
    <property type="entry name" value="FA_desaturase"/>
    <property type="match status" value="1"/>
</dbReference>
<dbReference type="GO" id="GO:0008610">
    <property type="term" value="P:lipid biosynthetic process"/>
    <property type="evidence" value="ECO:0007669"/>
    <property type="project" value="UniProtKB-ARBA"/>
</dbReference>
<evidence type="ECO:0000313" key="3">
    <source>
        <dbReference type="EMBL" id="QDQ09318.1"/>
    </source>
</evidence>
<reference evidence="3 4" key="1">
    <citation type="journal article" date="2019" name="J. Ind. Microbiol. Biotechnol.">
        <title>The complete genomic sequence of Streptomyces spectabilis NRRL-2792 and identification of secondary metabolite biosynthetic gene clusters.</title>
        <authorList>
            <person name="Sinha A."/>
            <person name="Phillips-Salemka S."/>
            <person name="Niraula T.A."/>
            <person name="Short K.A."/>
            <person name="Niraula N.P."/>
        </authorList>
    </citation>
    <scope>NUCLEOTIDE SEQUENCE [LARGE SCALE GENOMIC DNA]</scope>
    <source>
        <strain evidence="3 4">NRRL 2792</strain>
    </source>
</reference>
<dbReference type="GO" id="GO:0016717">
    <property type="term" value="F:oxidoreductase activity, acting on paired donors, with oxidation of a pair of donors resulting in the reduction of molecular oxygen to two molecules of water"/>
    <property type="evidence" value="ECO:0007669"/>
    <property type="project" value="TreeGrafter"/>
</dbReference>
<sequence>MPTTAALSEPSPPTADGDRTEQLGRELDRLRAEIVATRGADDARCIRTVIAVERGCEAGGRAALAVSLFPPAWITGTTLLTVAKTLENMELGHNNLHGQWDWLADPAIHSSTWEWDFASPADAWKRTHNHLHHTYTNVVGRDRGLGYTILRMCADQPWRPFHLLQPLYTALPAPVFEWGIALYDLEADEVTRGRKSVRAFLRDASRTARKAVRQAAKDHVLFPLLAGPSALPCLLGTLTANTARNVWAHTVIFCGHFPGDVRTFPEERLAGETRGQWYLRQIQGSANIEGGPLLHVLTGNLSHQIEHHLYPDLPSNRYARLAPRVREICACHGLPYVTGPLWRQYASVWGRVLRHALPSHVGTGSRDRGGVERAADDAPGEAREAWATGADV</sequence>
<organism evidence="3 4">
    <name type="scientific">Streptomyces spectabilis</name>
    <dbReference type="NCBI Taxonomy" id="68270"/>
    <lineage>
        <taxon>Bacteria</taxon>
        <taxon>Bacillati</taxon>
        <taxon>Actinomycetota</taxon>
        <taxon>Actinomycetes</taxon>
        <taxon>Kitasatosporales</taxon>
        <taxon>Streptomycetaceae</taxon>
        <taxon>Streptomyces</taxon>
    </lineage>
</organism>
<proteinExistence type="predicted"/>
<gene>
    <name evidence="3" type="ORF">FH965_01015</name>
</gene>
<dbReference type="CDD" id="cd03506">
    <property type="entry name" value="Delta6-FADS-like"/>
    <property type="match status" value="1"/>
</dbReference>
<feature type="compositionally biased region" description="Basic and acidic residues" evidence="1">
    <location>
        <begin position="365"/>
        <end position="384"/>
    </location>
</feature>
<accession>A0A516R0Y2</accession>
<dbReference type="EMBL" id="CP040916">
    <property type="protein sequence ID" value="QDQ09318.1"/>
    <property type="molecule type" value="Genomic_DNA"/>
</dbReference>
<evidence type="ECO:0000313" key="4">
    <source>
        <dbReference type="Proteomes" id="UP000316806"/>
    </source>
</evidence>
<protein>
    <submittedName>
        <fullName evidence="3">Acyl-CoA desaturase</fullName>
    </submittedName>
</protein>
<evidence type="ECO:0000259" key="2">
    <source>
        <dbReference type="Pfam" id="PF00487"/>
    </source>
</evidence>
<feature type="domain" description="Fatty acid desaturase" evidence="2">
    <location>
        <begin position="72"/>
        <end position="338"/>
    </location>
</feature>
<dbReference type="PANTHER" id="PTHR19353:SF19">
    <property type="entry name" value="DELTA(5) FATTY ACID DESATURASE C-RELATED"/>
    <property type="match status" value="1"/>
</dbReference>
<evidence type="ECO:0000256" key="1">
    <source>
        <dbReference type="SAM" id="MobiDB-lite"/>
    </source>
</evidence>
<dbReference type="InterPro" id="IPR005804">
    <property type="entry name" value="FA_desaturase_dom"/>
</dbReference>
<dbReference type="Proteomes" id="UP000316806">
    <property type="component" value="Chromosome"/>
</dbReference>
<feature type="region of interest" description="Disordered" evidence="1">
    <location>
        <begin position="360"/>
        <end position="392"/>
    </location>
</feature>
<name>A0A516R0Y2_STRST</name>
<dbReference type="AlphaFoldDB" id="A0A516R0Y2"/>
<dbReference type="RefSeq" id="WP_144000897.1">
    <property type="nucleotide sequence ID" value="NZ_CP040916.1"/>
</dbReference>